<evidence type="ECO:0000313" key="1">
    <source>
        <dbReference type="EMBL" id="MDP5276151.1"/>
    </source>
</evidence>
<reference evidence="1 2" key="1">
    <citation type="submission" date="2023-08" db="EMBL/GenBank/DDBJ databases">
        <authorList>
            <person name="Park J.-S."/>
        </authorList>
    </citation>
    <scope>NUCLEOTIDE SEQUENCE [LARGE SCALE GENOMIC DNA]</scope>
    <source>
        <strain evidence="1 2">2205SS18-9</strain>
    </source>
</reference>
<name>A0ABT9J3F6_9BACL</name>
<organism evidence="1 2">
    <name type="scientific">Chengkuizengella axinellae</name>
    <dbReference type="NCBI Taxonomy" id="3064388"/>
    <lineage>
        <taxon>Bacteria</taxon>
        <taxon>Bacillati</taxon>
        <taxon>Bacillota</taxon>
        <taxon>Bacilli</taxon>
        <taxon>Bacillales</taxon>
        <taxon>Paenibacillaceae</taxon>
        <taxon>Chengkuizengella</taxon>
    </lineage>
</organism>
<comment type="caution">
    <text evidence="1">The sequence shown here is derived from an EMBL/GenBank/DDBJ whole genome shotgun (WGS) entry which is preliminary data.</text>
</comment>
<gene>
    <name evidence="1" type="ORF">Q5Y73_18795</name>
</gene>
<protein>
    <submittedName>
        <fullName evidence="1">Uncharacterized protein</fullName>
    </submittedName>
</protein>
<accession>A0ABT9J3F6</accession>
<evidence type="ECO:0000313" key="2">
    <source>
        <dbReference type="Proteomes" id="UP001231941"/>
    </source>
</evidence>
<sequence>MKKNDTIPEEKQYTEIMEEIKSSFPKGTVQRRSDNNRRYIPIQVYEHRMETATNSQWSKEVIELEINSEMKFVKCIIRVYVGGYFRDGIGLSPITQSVSNSVDLASTEALRNAFDSFEMGWKDLHQFTDWGKNPGINISINKLSNNTDSFESNKIRKCKKCKKKLSEEDIEMVDDIPKLNIDYCIEHIPDQFIR</sequence>
<dbReference type="Proteomes" id="UP001231941">
    <property type="component" value="Unassembled WGS sequence"/>
</dbReference>
<proteinExistence type="predicted"/>
<dbReference type="EMBL" id="JAVAMP010000012">
    <property type="protein sequence ID" value="MDP5276151.1"/>
    <property type="molecule type" value="Genomic_DNA"/>
</dbReference>
<keyword evidence="2" id="KW-1185">Reference proteome</keyword>
<dbReference type="RefSeq" id="WP_305993462.1">
    <property type="nucleotide sequence ID" value="NZ_JAVAMP010000012.1"/>
</dbReference>